<organism evidence="1 2">
    <name type="scientific">Ladona fulva</name>
    <name type="common">Scarce chaser dragonfly</name>
    <name type="synonym">Libellula fulva</name>
    <dbReference type="NCBI Taxonomy" id="123851"/>
    <lineage>
        <taxon>Eukaryota</taxon>
        <taxon>Metazoa</taxon>
        <taxon>Ecdysozoa</taxon>
        <taxon>Arthropoda</taxon>
        <taxon>Hexapoda</taxon>
        <taxon>Insecta</taxon>
        <taxon>Pterygota</taxon>
        <taxon>Palaeoptera</taxon>
        <taxon>Odonata</taxon>
        <taxon>Epiprocta</taxon>
        <taxon>Anisoptera</taxon>
        <taxon>Libelluloidea</taxon>
        <taxon>Libellulidae</taxon>
        <taxon>Ladona</taxon>
    </lineage>
</organism>
<gene>
    <name evidence="1" type="ORF">J437_LFUL018981</name>
</gene>
<evidence type="ECO:0000313" key="1">
    <source>
        <dbReference type="EMBL" id="KAG8239473.1"/>
    </source>
</evidence>
<proteinExistence type="predicted"/>
<dbReference type="OrthoDB" id="6628553at2759"/>
<dbReference type="AlphaFoldDB" id="A0A8K0KWN3"/>
<keyword evidence="2" id="KW-1185">Reference proteome</keyword>
<sequence>MGLNLFSPQIGKWVFLDLKYASLVLRIFLNPLICVKSVLKLLHCASCKNALVDEKSDYPFINFKNKGGLTIPSADVITICKLTEKCYRVLPPT</sequence>
<dbReference type="Proteomes" id="UP000792457">
    <property type="component" value="Unassembled WGS sequence"/>
</dbReference>
<reference evidence="1" key="2">
    <citation type="submission" date="2017-10" db="EMBL/GenBank/DDBJ databases">
        <title>Ladona fulva Genome sequencing and assembly.</title>
        <authorList>
            <person name="Murali S."/>
            <person name="Richards S."/>
            <person name="Bandaranaike D."/>
            <person name="Bellair M."/>
            <person name="Blankenburg K."/>
            <person name="Chao H."/>
            <person name="Dinh H."/>
            <person name="Doddapaneni H."/>
            <person name="Dugan-Rocha S."/>
            <person name="Elkadiri S."/>
            <person name="Gnanaolivu R."/>
            <person name="Hernandez B."/>
            <person name="Skinner E."/>
            <person name="Javaid M."/>
            <person name="Lee S."/>
            <person name="Li M."/>
            <person name="Ming W."/>
            <person name="Munidasa M."/>
            <person name="Muniz J."/>
            <person name="Nguyen L."/>
            <person name="Hughes D."/>
            <person name="Osuji N."/>
            <person name="Pu L.-L."/>
            <person name="Puazo M."/>
            <person name="Qu C."/>
            <person name="Quiroz J."/>
            <person name="Raj R."/>
            <person name="Weissenberger G."/>
            <person name="Xin Y."/>
            <person name="Zou X."/>
            <person name="Han Y."/>
            <person name="Worley K."/>
            <person name="Muzny D."/>
            <person name="Gibbs R."/>
        </authorList>
    </citation>
    <scope>NUCLEOTIDE SEQUENCE</scope>
    <source>
        <strain evidence="1">Sampled in the wild</strain>
    </source>
</reference>
<accession>A0A8K0KWN3</accession>
<name>A0A8K0KWN3_LADFU</name>
<reference evidence="1" key="1">
    <citation type="submission" date="2013-04" db="EMBL/GenBank/DDBJ databases">
        <authorList>
            <person name="Qu J."/>
            <person name="Murali S.C."/>
            <person name="Bandaranaike D."/>
            <person name="Bellair M."/>
            <person name="Blankenburg K."/>
            <person name="Chao H."/>
            <person name="Dinh H."/>
            <person name="Doddapaneni H."/>
            <person name="Downs B."/>
            <person name="Dugan-Rocha S."/>
            <person name="Elkadiri S."/>
            <person name="Gnanaolivu R.D."/>
            <person name="Hernandez B."/>
            <person name="Javaid M."/>
            <person name="Jayaseelan J.C."/>
            <person name="Lee S."/>
            <person name="Li M."/>
            <person name="Ming W."/>
            <person name="Munidasa M."/>
            <person name="Muniz J."/>
            <person name="Nguyen L."/>
            <person name="Ongeri F."/>
            <person name="Osuji N."/>
            <person name="Pu L.-L."/>
            <person name="Puazo M."/>
            <person name="Qu C."/>
            <person name="Quiroz J."/>
            <person name="Raj R."/>
            <person name="Weissenberger G."/>
            <person name="Xin Y."/>
            <person name="Zou X."/>
            <person name="Han Y."/>
            <person name="Richards S."/>
            <person name="Worley K."/>
            <person name="Muzny D."/>
            <person name="Gibbs R."/>
        </authorList>
    </citation>
    <scope>NUCLEOTIDE SEQUENCE</scope>
    <source>
        <strain evidence="1">Sampled in the wild</strain>
    </source>
</reference>
<comment type="caution">
    <text evidence="1">The sequence shown here is derived from an EMBL/GenBank/DDBJ whole genome shotgun (WGS) entry which is preliminary data.</text>
</comment>
<dbReference type="EMBL" id="KZ309669">
    <property type="protein sequence ID" value="KAG8239473.1"/>
    <property type="molecule type" value="Genomic_DNA"/>
</dbReference>
<evidence type="ECO:0000313" key="2">
    <source>
        <dbReference type="Proteomes" id="UP000792457"/>
    </source>
</evidence>
<protein>
    <submittedName>
        <fullName evidence="1">Uncharacterized protein</fullName>
    </submittedName>
</protein>